<comment type="similarity">
    <text evidence="2">Belongs to the succinate dehydrogenase/fumarate reductase iron-sulfur protein family.</text>
</comment>
<dbReference type="PROSITE" id="PS00197">
    <property type="entry name" value="2FE2S_FER_1"/>
    <property type="match status" value="1"/>
</dbReference>
<dbReference type="CDD" id="cd00207">
    <property type="entry name" value="fer2"/>
    <property type="match status" value="1"/>
</dbReference>
<dbReference type="PROSITE" id="PS51085">
    <property type="entry name" value="2FE2S_FER_2"/>
    <property type="match status" value="1"/>
</dbReference>
<proteinExistence type="inferred from homology"/>
<gene>
    <name evidence="5" type="ORF">ACFQIC_15245</name>
</gene>
<organism evidence="5 6">
    <name type="scientific">Halobacillus seohaensis</name>
    <dbReference type="NCBI Taxonomy" id="447421"/>
    <lineage>
        <taxon>Bacteria</taxon>
        <taxon>Bacillati</taxon>
        <taxon>Bacillota</taxon>
        <taxon>Bacilli</taxon>
        <taxon>Bacillales</taxon>
        <taxon>Bacillaceae</taxon>
        <taxon>Halobacillus</taxon>
    </lineage>
</organism>
<evidence type="ECO:0000259" key="4">
    <source>
        <dbReference type="PROSITE" id="PS51085"/>
    </source>
</evidence>
<comment type="cofactor">
    <cofactor evidence="3">
        <name>[2Fe-2S] cluster</name>
        <dbReference type="ChEBI" id="CHEBI:190135"/>
    </cofactor>
</comment>
<dbReference type="InterPro" id="IPR036010">
    <property type="entry name" value="2Fe-2S_ferredoxin-like_sf"/>
</dbReference>
<dbReference type="SUPFAM" id="SSF54292">
    <property type="entry name" value="2Fe-2S ferredoxin-like"/>
    <property type="match status" value="1"/>
</dbReference>
<dbReference type="PANTHER" id="PTHR11921:SF29">
    <property type="entry name" value="SUCCINATE DEHYDROGENASE [UBIQUINONE] IRON-SULFUR SUBUNIT, MITOCHONDRIAL"/>
    <property type="match status" value="1"/>
</dbReference>
<evidence type="ECO:0000313" key="5">
    <source>
        <dbReference type="EMBL" id="MFC7063175.1"/>
    </source>
</evidence>
<accession>A0ABW2ELJ5</accession>
<feature type="domain" description="2Fe-2S ferredoxin-type" evidence="4">
    <location>
        <begin position="2"/>
        <end position="87"/>
    </location>
</feature>
<comment type="caution">
    <text evidence="5">The sequence shown here is derived from an EMBL/GenBank/DDBJ whole genome shotgun (WGS) entry which is preliminary data.</text>
</comment>
<dbReference type="EMBL" id="JBHSZV010000040">
    <property type="protein sequence ID" value="MFC7063175.1"/>
    <property type="molecule type" value="Genomic_DNA"/>
</dbReference>
<dbReference type="InterPro" id="IPR006058">
    <property type="entry name" value="2Fe2S_fd_BS"/>
</dbReference>
<dbReference type="Gene3D" id="3.10.20.30">
    <property type="match status" value="1"/>
</dbReference>
<protein>
    <submittedName>
        <fullName evidence="5">2Fe-2S iron-sulfur cluster-binding protein</fullName>
    </submittedName>
</protein>
<keyword evidence="6" id="KW-1185">Reference proteome</keyword>
<dbReference type="PANTHER" id="PTHR11921">
    <property type="entry name" value="SUCCINATE DEHYDROGENASE IRON-SULFUR PROTEIN"/>
    <property type="match status" value="1"/>
</dbReference>
<evidence type="ECO:0000256" key="3">
    <source>
        <dbReference type="ARBA" id="ARBA00034078"/>
    </source>
</evidence>
<name>A0ABW2ELJ5_9BACI</name>
<dbReference type="InterPro" id="IPR025192">
    <property type="entry name" value="Succ_DH/fum_Rdtase_N"/>
</dbReference>
<dbReference type="RefSeq" id="WP_204710032.1">
    <property type="nucleotide sequence ID" value="NZ_JBHSZV010000040.1"/>
</dbReference>
<evidence type="ECO:0000256" key="2">
    <source>
        <dbReference type="ARBA" id="ARBA00009433"/>
    </source>
</evidence>
<sequence>MNKLLVNIDRLDNQTCRYEVNIQTGMTVLDVIEEIYYHHDPTLAYRYSCRTGLCTTCMMMINGKPGLSCQKMAEHGEGGVLTLAPLSKGKTIKDLVKEVRI</sequence>
<dbReference type="InterPro" id="IPR050573">
    <property type="entry name" value="SDH/FRD_Iron-Sulfur"/>
</dbReference>
<dbReference type="Pfam" id="PF13085">
    <property type="entry name" value="Fer2_3"/>
    <property type="match status" value="1"/>
</dbReference>
<dbReference type="InterPro" id="IPR012675">
    <property type="entry name" value="Beta-grasp_dom_sf"/>
</dbReference>
<dbReference type="Proteomes" id="UP001596410">
    <property type="component" value="Unassembled WGS sequence"/>
</dbReference>
<evidence type="ECO:0000256" key="1">
    <source>
        <dbReference type="ARBA" id="ARBA00001927"/>
    </source>
</evidence>
<evidence type="ECO:0000313" key="6">
    <source>
        <dbReference type="Proteomes" id="UP001596410"/>
    </source>
</evidence>
<dbReference type="InterPro" id="IPR001041">
    <property type="entry name" value="2Fe-2S_ferredoxin-type"/>
</dbReference>
<reference evidence="6" key="1">
    <citation type="journal article" date="2019" name="Int. J. Syst. Evol. Microbiol.">
        <title>The Global Catalogue of Microorganisms (GCM) 10K type strain sequencing project: providing services to taxonomists for standard genome sequencing and annotation.</title>
        <authorList>
            <consortium name="The Broad Institute Genomics Platform"/>
            <consortium name="The Broad Institute Genome Sequencing Center for Infectious Disease"/>
            <person name="Wu L."/>
            <person name="Ma J."/>
        </authorList>
    </citation>
    <scope>NUCLEOTIDE SEQUENCE [LARGE SCALE GENOMIC DNA]</scope>
    <source>
        <strain evidence="6">CGMCC 4.1621</strain>
    </source>
</reference>
<comment type="cofactor">
    <cofactor evidence="1">
        <name>[3Fe-4S] cluster</name>
        <dbReference type="ChEBI" id="CHEBI:21137"/>
    </cofactor>
</comment>